<feature type="binding site" evidence="14">
    <location>
        <position position="73"/>
    </location>
    <ligand>
        <name>Na(+)</name>
        <dbReference type="ChEBI" id="CHEBI:29101"/>
        <note>structural</note>
    </ligand>
</feature>
<comment type="subcellular location">
    <subcellularLocation>
        <location evidence="1 14">Cell membrane</location>
        <topology evidence="1 14">Multi-pass membrane protein</topology>
    </subcellularLocation>
</comment>
<evidence type="ECO:0000256" key="11">
    <source>
        <dbReference type="ARBA" id="ARBA00035120"/>
    </source>
</evidence>
<feature type="binding site" evidence="14">
    <location>
        <position position="70"/>
    </location>
    <ligand>
        <name>Na(+)</name>
        <dbReference type="ChEBI" id="CHEBI:29101"/>
        <note>structural</note>
    </ligand>
</feature>
<keyword evidence="2 14" id="KW-0813">Transport</keyword>
<dbReference type="PANTHER" id="PTHR28259">
    <property type="entry name" value="FLUORIDE EXPORT PROTEIN 1-RELATED"/>
    <property type="match status" value="1"/>
</dbReference>
<comment type="catalytic activity">
    <reaction evidence="12">
        <text>fluoride(in) = fluoride(out)</text>
        <dbReference type="Rhea" id="RHEA:76159"/>
        <dbReference type="ChEBI" id="CHEBI:17051"/>
    </reaction>
    <physiologicalReaction direction="left-to-right" evidence="12">
        <dbReference type="Rhea" id="RHEA:76160"/>
    </physiologicalReaction>
</comment>
<evidence type="ECO:0000313" key="16">
    <source>
        <dbReference type="Proteomes" id="UP000181884"/>
    </source>
</evidence>
<dbReference type="Pfam" id="PF02537">
    <property type="entry name" value="CRCB"/>
    <property type="match status" value="1"/>
</dbReference>
<feature type="transmembrane region" description="Helical" evidence="14">
    <location>
        <begin position="33"/>
        <end position="54"/>
    </location>
</feature>
<keyword evidence="16" id="KW-1185">Reference proteome</keyword>
<dbReference type="RefSeq" id="WP_067390495.1">
    <property type="nucleotide sequence ID" value="NZ_JXKH01000002.1"/>
</dbReference>
<evidence type="ECO:0000256" key="8">
    <source>
        <dbReference type="ARBA" id="ARBA00023065"/>
    </source>
</evidence>
<feature type="transmembrane region" description="Helical" evidence="14">
    <location>
        <begin position="60"/>
        <end position="82"/>
    </location>
</feature>
<evidence type="ECO:0000256" key="12">
    <source>
        <dbReference type="ARBA" id="ARBA00035585"/>
    </source>
</evidence>
<dbReference type="PANTHER" id="PTHR28259:SF16">
    <property type="entry name" value="FLUORIDE-SPECIFIC ION CHANNEL FLUC 2"/>
    <property type="match status" value="1"/>
</dbReference>
<dbReference type="STRING" id="214095.RU97_GL001172"/>
<dbReference type="AlphaFoldDB" id="A0A1L8RIJ5"/>
<gene>
    <name evidence="14" type="primary">fluC</name>
    <name evidence="14" type="synonym">crcB</name>
    <name evidence="15" type="ORF">RU97_GL001172</name>
</gene>
<dbReference type="GO" id="GO:0046872">
    <property type="term" value="F:metal ion binding"/>
    <property type="evidence" value="ECO:0007669"/>
    <property type="project" value="UniProtKB-KW"/>
</dbReference>
<reference evidence="15 16" key="1">
    <citation type="submission" date="2014-12" db="EMBL/GenBank/DDBJ databases">
        <title>Draft genome sequences of 29 type strains of Enterococci.</title>
        <authorList>
            <person name="Zhong Z."/>
            <person name="Sun Z."/>
            <person name="Liu W."/>
            <person name="Zhang W."/>
            <person name="Zhang H."/>
        </authorList>
    </citation>
    <scope>NUCLEOTIDE SEQUENCE [LARGE SCALE GENOMIC DNA]</scope>
    <source>
        <strain evidence="15 16">DSM 17029</strain>
    </source>
</reference>
<organism evidence="15 16">
    <name type="scientific">Enterococcus canis</name>
    <dbReference type="NCBI Taxonomy" id="214095"/>
    <lineage>
        <taxon>Bacteria</taxon>
        <taxon>Bacillati</taxon>
        <taxon>Bacillota</taxon>
        <taxon>Bacilli</taxon>
        <taxon>Lactobacillales</taxon>
        <taxon>Enterococcaceae</taxon>
        <taxon>Enterococcus</taxon>
    </lineage>
</organism>
<keyword evidence="8 14" id="KW-0406">Ion transport</keyword>
<evidence type="ECO:0000256" key="10">
    <source>
        <dbReference type="ARBA" id="ARBA00023303"/>
    </source>
</evidence>
<evidence type="ECO:0000256" key="14">
    <source>
        <dbReference type="HAMAP-Rule" id="MF_00454"/>
    </source>
</evidence>
<feature type="transmembrane region" description="Helical" evidence="14">
    <location>
        <begin position="6"/>
        <end position="21"/>
    </location>
</feature>
<comment type="function">
    <text evidence="13 14">Fluoride-specific ion channel. Important for reducing fluoride concentration in the cell, thus reducing its toxicity.</text>
</comment>
<keyword evidence="4 14" id="KW-0812">Transmembrane</keyword>
<dbReference type="GO" id="GO:0062054">
    <property type="term" value="F:fluoride channel activity"/>
    <property type="evidence" value="ECO:0007669"/>
    <property type="project" value="UniProtKB-UniRule"/>
</dbReference>
<evidence type="ECO:0000256" key="7">
    <source>
        <dbReference type="ARBA" id="ARBA00023053"/>
    </source>
</evidence>
<dbReference type="GO" id="GO:0005886">
    <property type="term" value="C:plasma membrane"/>
    <property type="evidence" value="ECO:0007669"/>
    <property type="project" value="UniProtKB-SubCell"/>
</dbReference>
<name>A0A1L8RIJ5_9ENTE</name>
<evidence type="ECO:0000256" key="2">
    <source>
        <dbReference type="ARBA" id="ARBA00022448"/>
    </source>
</evidence>
<comment type="caution">
    <text evidence="15">The sequence shown here is derived from an EMBL/GenBank/DDBJ whole genome shotgun (WGS) entry which is preliminary data.</text>
</comment>
<keyword evidence="9 14" id="KW-0472">Membrane</keyword>
<proteinExistence type="inferred from homology"/>
<evidence type="ECO:0000256" key="4">
    <source>
        <dbReference type="ARBA" id="ARBA00022692"/>
    </source>
</evidence>
<evidence type="ECO:0000256" key="1">
    <source>
        <dbReference type="ARBA" id="ARBA00004651"/>
    </source>
</evidence>
<dbReference type="Proteomes" id="UP000181884">
    <property type="component" value="Unassembled WGS sequence"/>
</dbReference>
<evidence type="ECO:0000256" key="6">
    <source>
        <dbReference type="ARBA" id="ARBA00022989"/>
    </source>
</evidence>
<comment type="activity regulation">
    <text evidence="14">Na(+) is not transported, but it plays an essential structural role and its presence is essential for fluoride channel function.</text>
</comment>
<dbReference type="GO" id="GO:0140114">
    <property type="term" value="P:cellular detoxification of fluoride"/>
    <property type="evidence" value="ECO:0007669"/>
    <property type="project" value="UniProtKB-UniRule"/>
</dbReference>
<keyword evidence="5 14" id="KW-0479">Metal-binding</keyword>
<dbReference type="EMBL" id="JXKH01000002">
    <property type="protein sequence ID" value="OJG19601.1"/>
    <property type="molecule type" value="Genomic_DNA"/>
</dbReference>
<evidence type="ECO:0000313" key="15">
    <source>
        <dbReference type="EMBL" id="OJG19601.1"/>
    </source>
</evidence>
<evidence type="ECO:0000256" key="3">
    <source>
        <dbReference type="ARBA" id="ARBA00022475"/>
    </source>
</evidence>
<dbReference type="HAMAP" id="MF_00454">
    <property type="entry name" value="FluC"/>
    <property type="match status" value="1"/>
</dbReference>
<evidence type="ECO:0000256" key="9">
    <source>
        <dbReference type="ARBA" id="ARBA00023136"/>
    </source>
</evidence>
<evidence type="ECO:0000256" key="13">
    <source>
        <dbReference type="ARBA" id="ARBA00049940"/>
    </source>
</evidence>
<keyword evidence="10 14" id="KW-0407">Ion channel</keyword>
<evidence type="ECO:0000256" key="5">
    <source>
        <dbReference type="ARBA" id="ARBA00022723"/>
    </source>
</evidence>
<comment type="similarity">
    <text evidence="11 14">Belongs to the fluoride channel Fluc/FEX (TC 1.A.43) family.</text>
</comment>
<protein>
    <recommendedName>
        <fullName evidence="14">Fluoride-specific ion channel FluC</fullName>
    </recommendedName>
</protein>
<keyword evidence="7 14" id="KW-0915">Sodium</keyword>
<dbReference type="InterPro" id="IPR003691">
    <property type="entry name" value="FluC"/>
</dbReference>
<keyword evidence="6 14" id="KW-1133">Transmembrane helix</keyword>
<accession>A0A1L8RIJ5</accession>
<feature type="transmembrane region" description="Helical" evidence="14">
    <location>
        <begin position="94"/>
        <end position="119"/>
    </location>
</feature>
<keyword evidence="3 14" id="KW-1003">Cell membrane</keyword>
<sequence>MWEFIFVGLGASVGAMSRYGLSQFMNRILHTKFPLATFLTNISGSFLLGLLFAMHFSDSIYHGLGVGALGGYTTFSTFNFELLSLLQRQDHRRFMLYFAGSFCGGLASSFLGILLGTWLHQ</sequence>